<name>A0A6A0A7V0_HAELA</name>
<comment type="caution">
    <text evidence="1">The sequence shown here is derived from an EMBL/GenBank/DDBJ whole genome shotgun (WGS) entry which is preliminary data.</text>
</comment>
<reference evidence="1 2" key="1">
    <citation type="submission" date="2020-02" db="EMBL/GenBank/DDBJ databases">
        <title>Draft genome sequence of Haematococcus lacustris strain NIES-144.</title>
        <authorList>
            <person name="Morimoto D."/>
            <person name="Nakagawa S."/>
            <person name="Yoshida T."/>
            <person name="Sawayama S."/>
        </authorList>
    </citation>
    <scope>NUCLEOTIDE SEQUENCE [LARGE SCALE GENOMIC DNA]</scope>
    <source>
        <strain evidence="1 2">NIES-144</strain>
    </source>
</reference>
<sequence length="164" mass="17833">MWNMLLSVAYQGNLSSVALEQLMKEDGIPILVPIDKPAAGDEEVLPPPPSVQQLAPLALDLVWGMEGMLQVLRCHRLMYAHVRERGATTARLVDGYRALLALFGHVIEVLAEPAAVGPSGLAAQPASWLPCGNSLVEGWCTRLLAETCQLFRTSIVIPQDMSYN</sequence>
<dbReference type="EMBL" id="BLLF01003941">
    <property type="protein sequence ID" value="GFH28582.1"/>
    <property type="molecule type" value="Genomic_DNA"/>
</dbReference>
<feature type="non-terminal residue" evidence="1">
    <location>
        <position position="1"/>
    </location>
</feature>
<protein>
    <submittedName>
        <fullName evidence="1">Uncharacterized protein</fullName>
    </submittedName>
</protein>
<evidence type="ECO:0000313" key="2">
    <source>
        <dbReference type="Proteomes" id="UP000485058"/>
    </source>
</evidence>
<feature type="non-terminal residue" evidence="1">
    <location>
        <position position="164"/>
    </location>
</feature>
<accession>A0A6A0A7V0</accession>
<gene>
    <name evidence="1" type="ORF">HaLaN_27094</name>
</gene>
<proteinExistence type="predicted"/>
<evidence type="ECO:0000313" key="1">
    <source>
        <dbReference type="EMBL" id="GFH28582.1"/>
    </source>
</evidence>
<dbReference type="AlphaFoldDB" id="A0A6A0A7V0"/>
<keyword evidence="2" id="KW-1185">Reference proteome</keyword>
<dbReference type="Proteomes" id="UP000485058">
    <property type="component" value="Unassembled WGS sequence"/>
</dbReference>
<organism evidence="1 2">
    <name type="scientific">Haematococcus lacustris</name>
    <name type="common">Green alga</name>
    <name type="synonym">Haematococcus pluvialis</name>
    <dbReference type="NCBI Taxonomy" id="44745"/>
    <lineage>
        <taxon>Eukaryota</taxon>
        <taxon>Viridiplantae</taxon>
        <taxon>Chlorophyta</taxon>
        <taxon>core chlorophytes</taxon>
        <taxon>Chlorophyceae</taxon>
        <taxon>CS clade</taxon>
        <taxon>Chlamydomonadales</taxon>
        <taxon>Haematococcaceae</taxon>
        <taxon>Haematococcus</taxon>
    </lineage>
</organism>